<evidence type="ECO:0000256" key="5">
    <source>
        <dbReference type="ARBA" id="ARBA00022989"/>
    </source>
</evidence>
<evidence type="ECO:0000256" key="6">
    <source>
        <dbReference type="ARBA" id="ARBA00023136"/>
    </source>
</evidence>
<dbReference type="eggNOG" id="COG0600">
    <property type="taxonomic scope" value="Bacteria"/>
</dbReference>
<evidence type="ECO:0000256" key="7">
    <source>
        <dbReference type="RuleBase" id="RU363032"/>
    </source>
</evidence>
<dbReference type="Gene3D" id="1.10.3720.10">
    <property type="entry name" value="MetI-like"/>
    <property type="match status" value="1"/>
</dbReference>
<dbReference type="Pfam" id="PF00528">
    <property type="entry name" value="BPD_transp_1"/>
    <property type="match status" value="1"/>
</dbReference>
<protein>
    <submittedName>
        <fullName evidence="9">Binding-protein-dependent transport systems inner membrane component</fullName>
    </submittedName>
</protein>
<dbReference type="InterPro" id="IPR000515">
    <property type="entry name" value="MetI-like"/>
</dbReference>
<dbReference type="EMBL" id="CP002353">
    <property type="protein sequence ID" value="ADV61231.1"/>
    <property type="molecule type" value="Genomic_DNA"/>
</dbReference>
<keyword evidence="2 7" id="KW-0813">Transport</keyword>
<dbReference type="SUPFAM" id="SSF161098">
    <property type="entry name" value="MetI-like"/>
    <property type="match status" value="1"/>
</dbReference>
<feature type="transmembrane region" description="Helical" evidence="7">
    <location>
        <begin position="254"/>
        <end position="279"/>
    </location>
</feature>
<proteinExistence type="inferred from homology"/>
<dbReference type="STRING" id="575540.Isop_0639"/>
<evidence type="ECO:0000256" key="4">
    <source>
        <dbReference type="ARBA" id="ARBA00022692"/>
    </source>
</evidence>
<reference key="1">
    <citation type="submission" date="2010-11" db="EMBL/GenBank/DDBJ databases">
        <title>The complete sequence of chromosome of Isophaera pallida ATCC 43644.</title>
        <authorList>
            <consortium name="US DOE Joint Genome Institute (JGI-PGF)"/>
            <person name="Lucas S."/>
            <person name="Copeland A."/>
            <person name="Lapidus A."/>
            <person name="Bruce D."/>
            <person name="Goodwin L."/>
            <person name="Pitluck S."/>
            <person name="Kyrpides N."/>
            <person name="Mavromatis K."/>
            <person name="Pagani I."/>
            <person name="Ivanova N."/>
            <person name="Saunders E."/>
            <person name="Brettin T."/>
            <person name="Detter J.C."/>
            <person name="Han C."/>
            <person name="Tapia R."/>
            <person name="Land M."/>
            <person name="Hauser L."/>
            <person name="Markowitz V."/>
            <person name="Cheng J.-F."/>
            <person name="Hugenholtz P."/>
            <person name="Woyke T."/>
            <person name="Wu D."/>
            <person name="Eisen J.A."/>
        </authorList>
    </citation>
    <scope>NUCLEOTIDE SEQUENCE</scope>
    <source>
        <strain>ATCC 43644</strain>
    </source>
</reference>
<evidence type="ECO:0000256" key="2">
    <source>
        <dbReference type="ARBA" id="ARBA00022448"/>
    </source>
</evidence>
<accession>E8R0P6</accession>
<dbReference type="GO" id="GO:0055085">
    <property type="term" value="P:transmembrane transport"/>
    <property type="evidence" value="ECO:0007669"/>
    <property type="project" value="InterPro"/>
</dbReference>
<evidence type="ECO:0000259" key="8">
    <source>
        <dbReference type="PROSITE" id="PS50928"/>
    </source>
</evidence>
<comment type="similarity">
    <text evidence="7">Belongs to the binding-protein-dependent transport system permease family.</text>
</comment>
<feature type="transmembrane region" description="Helical" evidence="7">
    <location>
        <begin position="91"/>
        <end position="115"/>
    </location>
</feature>
<dbReference type="Proteomes" id="UP000008631">
    <property type="component" value="Chromosome"/>
</dbReference>
<dbReference type="PANTHER" id="PTHR30151">
    <property type="entry name" value="ALKANE SULFONATE ABC TRANSPORTER-RELATED, MEMBRANE SUBUNIT"/>
    <property type="match status" value="1"/>
</dbReference>
<reference evidence="9 10" key="2">
    <citation type="journal article" date="2011" name="Stand. Genomic Sci.">
        <title>Complete genome sequence of Isosphaera pallida type strain (IS1B).</title>
        <authorList>
            <consortium name="US DOE Joint Genome Institute (JGI-PGF)"/>
            <person name="Goker M."/>
            <person name="Cleland D."/>
            <person name="Saunders E."/>
            <person name="Lapidus A."/>
            <person name="Nolan M."/>
            <person name="Lucas S."/>
            <person name="Hammon N."/>
            <person name="Deshpande S."/>
            <person name="Cheng J.F."/>
            <person name="Tapia R."/>
            <person name="Han C."/>
            <person name="Goodwin L."/>
            <person name="Pitluck S."/>
            <person name="Liolios K."/>
            <person name="Pagani I."/>
            <person name="Ivanova N."/>
            <person name="Mavromatis K."/>
            <person name="Pati A."/>
            <person name="Chen A."/>
            <person name="Palaniappan K."/>
            <person name="Land M."/>
            <person name="Hauser L."/>
            <person name="Chang Y.J."/>
            <person name="Jeffries C.D."/>
            <person name="Detter J.C."/>
            <person name="Beck B."/>
            <person name="Woyke T."/>
            <person name="Bristow J."/>
            <person name="Eisen J.A."/>
            <person name="Markowitz V."/>
            <person name="Hugenholtz P."/>
            <person name="Kyrpides N.C."/>
            <person name="Klenk H.P."/>
        </authorList>
    </citation>
    <scope>NUCLEOTIDE SEQUENCE [LARGE SCALE GENOMIC DNA]</scope>
    <source>
        <strain evidence="10">ATCC 43644 / DSM 9630 / IS1B</strain>
    </source>
</reference>
<dbReference type="PROSITE" id="PS50928">
    <property type="entry name" value="ABC_TM1"/>
    <property type="match status" value="1"/>
</dbReference>
<dbReference type="KEGG" id="ipa:Isop_0639"/>
<feature type="domain" description="ABC transmembrane type-1" evidence="8">
    <location>
        <begin position="87"/>
        <end position="278"/>
    </location>
</feature>
<keyword evidence="3" id="KW-1003">Cell membrane</keyword>
<dbReference type="HOGENOM" id="CLU_046113_2_1_0"/>
<dbReference type="AlphaFoldDB" id="E8R0P6"/>
<keyword evidence="5 7" id="KW-1133">Transmembrane helix</keyword>
<keyword evidence="6 7" id="KW-0472">Membrane</keyword>
<evidence type="ECO:0000313" key="9">
    <source>
        <dbReference type="EMBL" id="ADV61231.1"/>
    </source>
</evidence>
<organism evidence="9 10">
    <name type="scientific">Isosphaera pallida (strain ATCC 43644 / DSM 9630 / IS1B)</name>
    <dbReference type="NCBI Taxonomy" id="575540"/>
    <lineage>
        <taxon>Bacteria</taxon>
        <taxon>Pseudomonadati</taxon>
        <taxon>Planctomycetota</taxon>
        <taxon>Planctomycetia</taxon>
        <taxon>Isosphaerales</taxon>
        <taxon>Isosphaeraceae</taxon>
        <taxon>Isosphaera</taxon>
    </lineage>
</organism>
<feature type="transmembrane region" description="Helical" evidence="7">
    <location>
        <begin position="147"/>
        <end position="165"/>
    </location>
</feature>
<gene>
    <name evidence="9" type="ordered locus">Isop_0639</name>
</gene>
<keyword evidence="10" id="KW-1185">Reference proteome</keyword>
<name>E8R0P6_ISOPI</name>
<dbReference type="InParanoid" id="E8R0P6"/>
<keyword evidence="4 7" id="KW-0812">Transmembrane</keyword>
<evidence type="ECO:0000313" key="10">
    <source>
        <dbReference type="Proteomes" id="UP000008631"/>
    </source>
</evidence>
<feature type="transmembrane region" description="Helical" evidence="7">
    <location>
        <begin position="122"/>
        <end position="141"/>
    </location>
</feature>
<comment type="subcellular location">
    <subcellularLocation>
        <location evidence="1 7">Cell membrane</location>
        <topology evidence="1 7">Multi-pass membrane protein</topology>
    </subcellularLocation>
</comment>
<dbReference type="PANTHER" id="PTHR30151:SF41">
    <property type="entry name" value="ABC TRANSPORTER PERMEASE PROTEIN"/>
    <property type="match status" value="1"/>
</dbReference>
<dbReference type="CDD" id="cd06261">
    <property type="entry name" value="TM_PBP2"/>
    <property type="match status" value="1"/>
</dbReference>
<dbReference type="GO" id="GO:0005886">
    <property type="term" value="C:plasma membrane"/>
    <property type="evidence" value="ECO:0007669"/>
    <property type="project" value="UniProtKB-SubCell"/>
</dbReference>
<evidence type="ECO:0000256" key="1">
    <source>
        <dbReference type="ARBA" id="ARBA00004651"/>
    </source>
</evidence>
<evidence type="ECO:0000256" key="3">
    <source>
        <dbReference type="ARBA" id="ARBA00022475"/>
    </source>
</evidence>
<dbReference type="InterPro" id="IPR035906">
    <property type="entry name" value="MetI-like_sf"/>
</dbReference>
<dbReference type="FunCoup" id="E8R0P6">
    <property type="interactions" value="203"/>
</dbReference>
<sequence>MSMTATKRPVRQSGVVEAVPIVGRTWWNGRVTHLVRTVWPSLTVLILVVLAWDRAVVWGEIPSYLVPRPEAVARAAWNDRTSLASAAGLTAQAALCGFALSLVVGSLTALAFATWSWVRRSCYPYAIFLQTVPIVAIAPLINLYPGPGFGSVVLLSWMISLFPIVTGGTTGLTRVPPEWLELFRLYGAGRWTILWKLRIPNAVPHLVTAAKTSVGLAVIGAVVGEMFCASSKSGYGLGYWIQATSRTLEADRAFAYFLTSTGLALSIFLIAGAVGTIVLKAMGDRATLHQLELEYDSNARRRRPPRGV</sequence>